<dbReference type="InterPro" id="IPR029026">
    <property type="entry name" value="tRNA_m1G_MTases_N"/>
</dbReference>
<evidence type="ECO:0000313" key="9">
    <source>
        <dbReference type="EMBL" id="CAB4979440.1"/>
    </source>
</evidence>
<evidence type="ECO:0000259" key="3">
    <source>
        <dbReference type="Pfam" id="PF00588"/>
    </source>
</evidence>
<evidence type="ECO:0000313" key="6">
    <source>
        <dbReference type="EMBL" id="CAB4804594.1"/>
    </source>
</evidence>
<proteinExistence type="predicted"/>
<dbReference type="EMBL" id="CAEZYF010000027">
    <property type="protein sequence ID" value="CAB4742622.1"/>
    <property type="molecule type" value="Genomic_DNA"/>
</dbReference>
<dbReference type="GO" id="GO:0008173">
    <property type="term" value="F:RNA methyltransferase activity"/>
    <property type="evidence" value="ECO:0007669"/>
    <property type="project" value="InterPro"/>
</dbReference>
<dbReference type="Pfam" id="PF00588">
    <property type="entry name" value="SpoU_methylase"/>
    <property type="match status" value="1"/>
</dbReference>
<dbReference type="GO" id="GO:0006396">
    <property type="term" value="P:RNA processing"/>
    <property type="evidence" value="ECO:0007669"/>
    <property type="project" value="InterPro"/>
</dbReference>
<dbReference type="CDD" id="cd18095">
    <property type="entry name" value="SpoU-like_rRNA-MTase"/>
    <property type="match status" value="1"/>
</dbReference>
<dbReference type="EMBL" id="CAFBMT010000030">
    <property type="protein sequence ID" value="CAB4955203.1"/>
    <property type="molecule type" value="Genomic_DNA"/>
</dbReference>
<evidence type="ECO:0000313" key="8">
    <source>
        <dbReference type="EMBL" id="CAB4955203.1"/>
    </source>
</evidence>
<dbReference type="EMBL" id="CAFBOL010000012">
    <property type="protein sequence ID" value="CAB4979440.1"/>
    <property type="molecule type" value="Genomic_DNA"/>
</dbReference>
<dbReference type="InterPro" id="IPR051259">
    <property type="entry name" value="rRNA_Methyltransferase"/>
</dbReference>
<dbReference type="InterPro" id="IPR001537">
    <property type="entry name" value="SpoU_MeTrfase"/>
</dbReference>
<dbReference type="EMBL" id="CAFAAV010000015">
    <property type="protein sequence ID" value="CAB4804594.1"/>
    <property type="molecule type" value="Genomic_DNA"/>
</dbReference>
<dbReference type="Gene3D" id="3.40.1280.10">
    <property type="match status" value="1"/>
</dbReference>
<dbReference type="EMBL" id="CAFBIY010000014">
    <property type="protein sequence ID" value="CAB4847180.1"/>
    <property type="molecule type" value="Genomic_DNA"/>
</dbReference>
<dbReference type="InterPro" id="IPR029028">
    <property type="entry name" value="Alpha/beta_knot_MTases"/>
</dbReference>
<evidence type="ECO:0000256" key="1">
    <source>
        <dbReference type="ARBA" id="ARBA00022603"/>
    </source>
</evidence>
<dbReference type="PANTHER" id="PTHR43191:SF12">
    <property type="entry name" value="RRNA METHYLASE"/>
    <property type="match status" value="1"/>
</dbReference>
<dbReference type="InterPro" id="IPR029064">
    <property type="entry name" value="Ribosomal_eL30-like_sf"/>
</dbReference>
<sequence length="259" mass="28047">MPTAIESPDDPRVADYQGLRDRPEAEGFFIAETELVVTRLLQSPFQVRSFLLTPKGYDKLHDQLATVDAPVYVAAPALVEQIVGFDLHRGVLASVARRPPPDLAGLLADARRLLLIEGSNDLENLGAVIRSARGLGFDAVVLAPTCADPFSRRSVRVSMGEIFRLPVVRARTWPEPLDLLHECGFETWALTPSPSAADLFTIPRPEKLALVAGAEGPGLTDATLRHCRHRVRIPMHHGVDSLNLGHAIAIAMAVASPAV</sequence>
<dbReference type="GO" id="GO:0003723">
    <property type="term" value="F:RNA binding"/>
    <property type="evidence" value="ECO:0007669"/>
    <property type="project" value="InterPro"/>
</dbReference>
<dbReference type="SUPFAM" id="SSF55315">
    <property type="entry name" value="L30e-like"/>
    <property type="match status" value="1"/>
</dbReference>
<keyword evidence="1" id="KW-0489">Methyltransferase</keyword>
<gene>
    <name evidence="5" type="ORF">UFOPK2656_03009</name>
    <name evidence="6" type="ORF">UFOPK3099_00331</name>
    <name evidence="7" type="ORF">UFOPK3267_00428</name>
    <name evidence="8" type="ORF">UFOPK3651_03124</name>
    <name evidence="9" type="ORF">UFOPK3931_00707</name>
    <name evidence="4" type="ORF">UFOPK4189_02793</name>
</gene>
<dbReference type="Gene3D" id="3.30.1330.30">
    <property type="match status" value="1"/>
</dbReference>
<evidence type="ECO:0000256" key="2">
    <source>
        <dbReference type="ARBA" id="ARBA00022679"/>
    </source>
</evidence>
<protein>
    <submittedName>
        <fullName evidence="9">Unannotated protein</fullName>
    </submittedName>
</protein>
<dbReference type="PANTHER" id="PTHR43191">
    <property type="entry name" value="RRNA METHYLTRANSFERASE 3"/>
    <property type="match status" value="1"/>
</dbReference>
<evidence type="ECO:0000313" key="7">
    <source>
        <dbReference type="EMBL" id="CAB4847180.1"/>
    </source>
</evidence>
<dbReference type="GO" id="GO:0032259">
    <property type="term" value="P:methylation"/>
    <property type="evidence" value="ECO:0007669"/>
    <property type="project" value="UniProtKB-KW"/>
</dbReference>
<feature type="domain" description="tRNA/rRNA methyltransferase SpoU type" evidence="3">
    <location>
        <begin position="114"/>
        <end position="252"/>
    </location>
</feature>
<keyword evidence="2" id="KW-0808">Transferase</keyword>
<evidence type="ECO:0000313" key="5">
    <source>
        <dbReference type="EMBL" id="CAB4742622.1"/>
    </source>
</evidence>
<accession>A0A6J7ME77</accession>
<dbReference type="SUPFAM" id="SSF75217">
    <property type="entry name" value="alpha/beta knot"/>
    <property type="match status" value="1"/>
</dbReference>
<organism evidence="9">
    <name type="scientific">freshwater metagenome</name>
    <dbReference type="NCBI Taxonomy" id="449393"/>
    <lineage>
        <taxon>unclassified sequences</taxon>
        <taxon>metagenomes</taxon>
        <taxon>ecological metagenomes</taxon>
    </lineage>
</organism>
<dbReference type="EMBL" id="CAESGF010000023">
    <property type="protein sequence ID" value="CAB4365034.1"/>
    <property type="molecule type" value="Genomic_DNA"/>
</dbReference>
<reference evidence="9" key="1">
    <citation type="submission" date="2020-05" db="EMBL/GenBank/DDBJ databases">
        <authorList>
            <person name="Chiriac C."/>
            <person name="Salcher M."/>
            <person name="Ghai R."/>
            <person name="Kavagutti S V."/>
        </authorList>
    </citation>
    <scope>NUCLEOTIDE SEQUENCE</scope>
</reference>
<name>A0A6J7ME77_9ZZZZ</name>
<evidence type="ECO:0000313" key="4">
    <source>
        <dbReference type="EMBL" id="CAB4365034.1"/>
    </source>
</evidence>
<dbReference type="AlphaFoldDB" id="A0A6J7ME77"/>